<gene>
    <name evidence="1" type="ORF">KIL84_008104</name>
</gene>
<comment type="caution">
    <text evidence="1">The sequence shown here is derived from an EMBL/GenBank/DDBJ whole genome shotgun (WGS) entry which is preliminary data.</text>
</comment>
<name>A0A9D3WPJ0_9SAUR</name>
<dbReference type="Proteomes" id="UP000827986">
    <property type="component" value="Unassembled WGS sequence"/>
</dbReference>
<accession>A0A9D3WPJ0</accession>
<proteinExistence type="predicted"/>
<dbReference type="EMBL" id="JAHDVG010000585">
    <property type="protein sequence ID" value="KAH1164705.1"/>
    <property type="molecule type" value="Genomic_DNA"/>
</dbReference>
<evidence type="ECO:0000313" key="2">
    <source>
        <dbReference type="Proteomes" id="UP000827986"/>
    </source>
</evidence>
<protein>
    <submittedName>
        <fullName evidence="1">Uncharacterized protein</fullName>
    </submittedName>
</protein>
<organism evidence="1 2">
    <name type="scientific">Mauremys mutica</name>
    <name type="common">yellowpond turtle</name>
    <dbReference type="NCBI Taxonomy" id="74926"/>
    <lineage>
        <taxon>Eukaryota</taxon>
        <taxon>Metazoa</taxon>
        <taxon>Chordata</taxon>
        <taxon>Craniata</taxon>
        <taxon>Vertebrata</taxon>
        <taxon>Euteleostomi</taxon>
        <taxon>Archelosauria</taxon>
        <taxon>Testudinata</taxon>
        <taxon>Testudines</taxon>
        <taxon>Cryptodira</taxon>
        <taxon>Durocryptodira</taxon>
        <taxon>Testudinoidea</taxon>
        <taxon>Geoemydidae</taxon>
        <taxon>Geoemydinae</taxon>
        <taxon>Mauremys</taxon>
    </lineage>
</organism>
<reference evidence="1" key="1">
    <citation type="submission" date="2021-09" db="EMBL/GenBank/DDBJ databases">
        <title>The genome of Mauremys mutica provides insights into the evolution of semi-aquatic lifestyle.</title>
        <authorList>
            <person name="Gong S."/>
            <person name="Gao Y."/>
        </authorList>
    </citation>
    <scope>NUCLEOTIDE SEQUENCE</scope>
    <source>
        <strain evidence="1">MM-2020</strain>
        <tissue evidence="1">Muscle</tissue>
    </source>
</reference>
<keyword evidence="2" id="KW-1185">Reference proteome</keyword>
<dbReference type="AlphaFoldDB" id="A0A9D3WPJ0"/>
<sequence>MWPGSTPPYWHHGKKINALNTFLISHISLILRASAVVKVNLEETRDFALLWTRAHNTTQLLEKCISCHWTWCKERQELGVLVPQVKNTDYTIITPRARTMLERTLKDAICCQYMEHLKWKRDQGKAFEVHVQLERQQPLPPQGQLHPICRLEVHPQGPAQLHPSERSFLPWESGQAMLEVWQCQRDATPHPE</sequence>
<evidence type="ECO:0000313" key="1">
    <source>
        <dbReference type="EMBL" id="KAH1164705.1"/>
    </source>
</evidence>